<organism evidence="7 8">
    <name type="scientific">Fulvitalea axinellae</name>
    <dbReference type="NCBI Taxonomy" id="1182444"/>
    <lineage>
        <taxon>Bacteria</taxon>
        <taxon>Pseudomonadati</taxon>
        <taxon>Bacteroidota</taxon>
        <taxon>Cytophagia</taxon>
        <taxon>Cytophagales</taxon>
        <taxon>Persicobacteraceae</taxon>
        <taxon>Fulvitalea</taxon>
    </lineage>
</organism>
<dbReference type="Gene3D" id="3.30.70.120">
    <property type="match status" value="1"/>
</dbReference>
<evidence type="ECO:0000256" key="3">
    <source>
        <dbReference type="ARBA" id="ARBA00022112"/>
    </source>
</evidence>
<proteinExistence type="inferred from homology"/>
<dbReference type="FunFam" id="3.30.70.120:FF:000006">
    <property type="entry name" value="GTP cyclohydrolase 1 type 2 homolog"/>
    <property type="match status" value="1"/>
</dbReference>
<dbReference type="AlphaFoldDB" id="A0AAU9D2L8"/>
<accession>A0AAU9D2L8</accession>
<dbReference type="InterPro" id="IPR036069">
    <property type="entry name" value="DUF34/NIF3_sf"/>
</dbReference>
<dbReference type="SUPFAM" id="SSF102705">
    <property type="entry name" value="NIF3 (NGG1p interacting factor 3)-like"/>
    <property type="match status" value="1"/>
</dbReference>
<name>A0AAU9D2L8_9BACT</name>
<dbReference type="GO" id="GO:0005737">
    <property type="term" value="C:cytoplasm"/>
    <property type="evidence" value="ECO:0007669"/>
    <property type="project" value="TreeGrafter"/>
</dbReference>
<feature type="binding site" evidence="6">
    <location>
        <position position="66"/>
    </location>
    <ligand>
        <name>a divalent metal cation</name>
        <dbReference type="ChEBI" id="CHEBI:60240"/>
        <label>1</label>
    </ligand>
</feature>
<sequence>MIKIKEVIRFLERIAPPALQESYDNAGLITGDANLDCQGILITLDTTEEIVDEAIEKGCNMIVAHHPIVFRGLKTFTGRDYVERTVIKAIKNDIAIYAAHTNLDNVANGGVNGKIAEKIGLLDTKILAPKSQNLFKLTTFVPEKDADKVTQALNEAGAGQIGEYKNCSFRSSGTGFFQPGEKSNPHIGAHGTLESVDECRVEVIFPEYMKGNVISALNNAHPYEEVAYYLHRLENTNQETGSGMVGVLPEAMDAEKFLLHLKKCMNLDTIRYTGFESEIRKVAVCGGSGSFLLKRAKAVGADAFVTGDFKYHEFFDAEGKVMIADIGHYESEAFTKELFHEHLSDKFPSIALYLSDINTNPVHYI</sequence>
<dbReference type="Gene3D" id="3.40.1390.30">
    <property type="entry name" value="NIF3 (NGG1p interacting factor 3)-like"/>
    <property type="match status" value="1"/>
</dbReference>
<evidence type="ECO:0000256" key="5">
    <source>
        <dbReference type="PIRNR" id="PIRNR037489"/>
    </source>
</evidence>
<dbReference type="RefSeq" id="WP_338391779.1">
    <property type="nucleotide sequence ID" value="NZ_AP025314.1"/>
</dbReference>
<dbReference type="GO" id="GO:0046872">
    <property type="term" value="F:metal ion binding"/>
    <property type="evidence" value="ECO:0007669"/>
    <property type="project" value="UniProtKB-UniRule"/>
</dbReference>
<dbReference type="Proteomes" id="UP001348817">
    <property type="component" value="Chromosome"/>
</dbReference>
<dbReference type="InterPro" id="IPR017221">
    <property type="entry name" value="DUF34/NIF3_bac"/>
</dbReference>
<reference evidence="7 8" key="1">
    <citation type="submission" date="2021-12" db="EMBL/GenBank/DDBJ databases">
        <title>Genome sequencing of bacteria with rrn-lacking chromosome and rrn-plasmid.</title>
        <authorList>
            <person name="Anda M."/>
            <person name="Iwasaki W."/>
        </authorList>
    </citation>
    <scope>NUCLEOTIDE SEQUENCE [LARGE SCALE GENOMIC DNA]</scope>
    <source>
        <strain evidence="7 8">DSM 100852</strain>
    </source>
</reference>
<keyword evidence="4 5" id="KW-0479">Metal-binding</keyword>
<dbReference type="InterPro" id="IPR015867">
    <property type="entry name" value="N-reg_PII/ATP_PRibTrfase_C"/>
</dbReference>
<keyword evidence="8" id="KW-1185">Reference proteome</keyword>
<evidence type="ECO:0000256" key="4">
    <source>
        <dbReference type="ARBA" id="ARBA00022723"/>
    </source>
</evidence>
<evidence type="ECO:0000256" key="2">
    <source>
        <dbReference type="ARBA" id="ARBA00011643"/>
    </source>
</evidence>
<dbReference type="Pfam" id="PF01784">
    <property type="entry name" value="DUF34_NIF3"/>
    <property type="match status" value="1"/>
</dbReference>
<feature type="binding site" evidence="6">
    <location>
        <position position="65"/>
    </location>
    <ligand>
        <name>a divalent metal cation</name>
        <dbReference type="ChEBI" id="CHEBI:60240"/>
        <label>1</label>
    </ligand>
</feature>
<dbReference type="NCBIfam" id="TIGR00486">
    <property type="entry name" value="YbgI_SA1388"/>
    <property type="match status" value="1"/>
</dbReference>
<evidence type="ECO:0000256" key="1">
    <source>
        <dbReference type="ARBA" id="ARBA00006964"/>
    </source>
</evidence>
<dbReference type="FunFam" id="3.40.1390.30:FF:000001">
    <property type="entry name" value="GTP cyclohydrolase 1 type 2"/>
    <property type="match status" value="1"/>
</dbReference>
<dbReference type="PIRSF" id="PIRSF037489">
    <property type="entry name" value="UCP037489_NIF3_YqfO"/>
    <property type="match status" value="1"/>
</dbReference>
<gene>
    <name evidence="7" type="ORF">FUAX_26400</name>
</gene>
<protein>
    <recommendedName>
        <fullName evidence="3 5">GTP cyclohydrolase 1 type 2 homolog</fullName>
    </recommendedName>
</protein>
<evidence type="ECO:0000313" key="7">
    <source>
        <dbReference type="EMBL" id="BDD10208.1"/>
    </source>
</evidence>
<dbReference type="InterPro" id="IPR002678">
    <property type="entry name" value="DUF34/NIF3"/>
</dbReference>
<dbReference type="EMBL" id="AP025314">
    <property type="protein sequence ID" value="BDD10208.1"/>
    <property type="molecule type" value="Genomic_DNA"/>
</dbReference>
<dbReference type="KEGG" id="fax:FUAX_26400"/>
<dbReference type="PANTHER" id="PTHR13799">
    <property type="entry name" value="NGG1 INTERACTING FACTOR 3"/>
    <property type="match status" value="1"/>
</dbReference>
<evidence type="ECO:0000256" key="6">
    <source>
        <dbReference type="PIRSR" id="PIRSR602678-1"/>
    </source>
</evidence>
<comment type="similarity">
    <text evidence="1 5">Belongs to the GTP cyclohydrolase I type 2/NIF3 family.</text>
</comment>
<feature type="binding site" evidence="6">
    <location>
        <position position="104"/>
    </location>
    <ligand>
        <name>a divalent metal cation</name>
        <dbReference type="ChEBI" id="CHEBI:60240"/>
        <label>1</label>
    </ligand>
</feature>
<feature type="binding site" evidence="6">
    <location>
        <position position="332"/>
    </location>
    <ligand>
        <name>a divalent metal cation</name>
        <dbReference type="ChEBI" id="CHEBI:60240"/>
        <label>1</label>
    </ligand>
</feature>
<evidence type="ECO:0000313" key="8">
    <source>
        <dbReference type="Proteomes" id="UP001348817"/>
    </source>
</evidence>
<dbReference type="PANTHER" id="PTHR13799:SF14">
    <property type="entry name" value="GTP CYCLOHYDROLASE 1 TYPE 2 HOMOLOG"/>
    <property type="match status" value="1"/>
</dbReference>
<feature type="binding site" evidence="6">
    <location>
        <position position="328"/>
    </location>
    <ligand>
        <name>a divalent metal cation</name>
        <dbReference type="ChEBI" id="CHEBI:60240"/>
        <label>1</label>
    </ligand>
</feature>
<comment type="subunit">
    <text evidence="2">Homohexamer.</text>
</comment>